<evidence type="ECO:0000256" key="3">
    <source>
        <dbReference type="ARBA" id="ARBA00022553"/>
    </source>
</evidence>
<dbReference type="CDD" id="cd05930">
    <property type="entry name" value="A_NRPS"/>
    <property type="match status" value="1"/>
</dbReference>
<dbReference type="FunFam" id="3.40.50.12780:FF:000012">
    <property type="entry name" value="Non-ribosomal peptide synthetase"/>
    <property type="match status" value="1"/>
</dbReference>
<dbReference type="GO" id="GO:0005737">
    <property type="term" value="C:cytoplasm"/>
    <property type="evidence" value="ECO:0007669"/>
    <property type="project" value="TreeGrafter"/>
</dbReference>
<dbReference type="STRING" id="2017.SAMN05444320_10427"/>
<dbReference type="EMBL" id="FQVN01000004">
    <property type="protein sequence ID" value="SHF54128.1"/>
    <property type="molecule type" value="Genomic_DNA"/>
</dbReference>
<dbReference type="PANTHER" id="PTHR45527:SF1">
    <property type="entry name" value="FATTY ACID SYNTHASE"/>
    <property type="match status" value="1"/>
</dbReference>
<gene>
    <name evidence="5" type="ORF">SAMN05444320_10427</name>
</gene>
<dbReference type="SUPFAM" id="SSF47336">
    <property type="entry name" value="ACP-like"/>
    <property type="match status" value="1"/>
</dbReference>
<dbReference type="GO" id="GO:0072330">
    <property type="term" value="P:monocarboxylic acid biosynthetic process"/>
    <property type="evidence" value="ECO:0007669"/>
    <property type="project" value="UniProtKB-ARBA"/>
</dbReference>
<protein>
    <submittedName>
        <fullName evidence="5">Amino acid adenylation domain-containing protein</fullName>
    </submittedName>
</protein>
<dbReference type="PROSITE" id="PS50075">
    <property type="entry name" value="CARRIER"/>
    <property type="match status" value="1"/>
</dbReference>
<dbReference type="Pfam" id="PF13193">
    <property type="entry name" value="AMP-binding_C"/>
    <property type="match status" value="1"/>
</dbReference>
<feature type="domain" description="Carrier" evidence="4">
    <location>
        <begin position="511"/>
        <end position="587"/>
    </location>
</feature>
<dbReference type="OrthoDB" id="2472181at2"/>
<dbReference type="SUPFAM" id="SSF56801">
    <property type="entry name" value="Acetyl-CoA synthetase-like"/>
    <property type="match status" value="1"/>
</dbReference>
<dbReference type="RefSeq" id="WP_073482838.1">
    <property type="nucleotide sequence ID" value="NZ_FQVN01000004.1"/>
</dbReference>
<dbReference type="GO" id="GO:0043041">
    <property type="term" value="P:amino acid activation for nonribosomal peptide biosynthetic process"/>
    <property type="evidence" value="ECO:0007669"/>
    <property type="project" value="TreeGrafter"/>
</dbReference>
<reference evidence="5 6" key="1">
    <citation type="submission" date="2016-11" db="EMBL/GenBank/DDBJ databases">
        <authorList>
            <person name="Jaros S."/>
            <person name="Januszkiewicz K."/>
            <person name="Wedrychowicz H."/>
        </authorList>
    </citation>
    <scope>NUCLEOTIDE SEQUENCE [LARGE SCALE GENOMIC DNA]</scope>
    <source>
        <strain evidence="5 6">DSM 44523</strain>
    </source>
</reference>
<sequence length="593" mass="64669">MSERCLHEVFQSQVAARPEALALVCGDRAMTYQQLDQVTNQLARKLRQLGADRGTFVAIFCERSELPVVAVLACHKAGAAYVPVDTDLPEDRVRHVADELDVVVCVTEAAVAGKAERVFPRTAARLALDQEWASVRSLPDSSLRHEESDVDPSDLAYVIYTSGSTGRPKGVLTEHRHVTRFVASFNEVCGTGPDDRVYQGFPLSFDGSVEEIWMAFSNGSALVVPGRGAPRLGGDLARHLAELGITYFSTVPTLLATLVEDVPTLRTLVVSGEPCPPELVNRWARPGRRLLNVYGPTETTVNATASECVPGQPVSIGRPLPGYQVRVVGEDLCPVPPGAAGELLISGDTLARGYVSHPDLTDSRFVVLADEQRKPVRCYRTGDLGRWTESGDLEFLGRIDSQVKIRGYRVELTEIESVLLEHPAVSAACVRLVDHDGLQALAAYVVPARPGRSPNRNEILDLVERKLPAYMVPGYLDVVWELPRTTSGKADRDRLPDPSAPLVRESRTVVPPRTDLERTIAHVWSEVLGIAEVSVEDDFFTVLGGHSLVAARLAGALGHMTQHPVSVRDIYRFPTVRRLAAHLDPAAPPENQA</sequence>
<evidence type="ECO:0000313" key="6">
    <source>
        <dbReference type="Proteomes" id="UP000184501"/>
    </source>
</evidence>
<dbReference type="Pfam" id="PF00501">
    <property type="entry name" value="AMP-binding"/>
    <property type="match status" value="1"/>
</dbReference>
<name>A0A1M5CHD5_STRHI</name>
<dbReference type="InterPro" id="IPR020845">
    <property type="entry name" value="AMP-binding_CS"/>
</dbReference>
<dbReference type="InterPro" id="IPR020459">
    <property type="entry name" value="AMP-binding"/>
</dbReference>
<evidence type="ECO:0000256" key="1">
    <source>
        <dbReference type="ARBA" id="ARBA00001957"/>
    </source>
</evidence>
<dbReference type="Gene3D" id="3.40.50.12780">
    <property type="entry name" value="N-terminal domain of ligase-like"/>
    <property type="match status" value="1"/>
</dbReference>
<dbReference type="InterPro" id="IPR010071">
    <property type="entry name" value="AA_adenyl_dom"/>
</dbReference>
<dbReference type="Proteomes" id="UP000184501">
    <property type="component" value="Unassembled WGS sequence"/>
</dbReference>
<organism evidence="5 6">
    <name type="scientific">Streptoalloteichus hindustanus</name>
    <dbReference type="NCBI Taxonomy" id="2017"/>
    <lineage>
        <taxon>Bacteria</taxon>
        <taxon>Bacillati</taxon>
        <taxon>Actinomycetota</taxon>
        <taxon>Actinomycetes</taxon>
        <taxon>Pseudonocardiales</taxon>
        <taxon>Pseudonocardiaceae</taxon>
        <taxon>Streptoalloteichus</taxon>
    </lineage>
</organism>
<dbReference type="FunFam" id="3.40.50.980:FF:000001">
    <property type="entry name" value="Non-ribosomal peptide synthetase"/>
    <property type="match status" value="1"/>
</dbReference>
<evidence type="ECO:0000313" key="5">
    <source>
        <dbReference type="EMBL" id="SHF54128.1"/>
    </source>
</evidence>
<dbReference type="InterPro" id="IPR000873">
    <property type="entry name" value="AMP-dep_synth/lig_dom"/>
</dbReference>
<dbReference type="Pfam" id="PF00550">
    <property type="entry name" value="PP-binding"/>
    <property type="match status" value="1"/>
</dbReference>
<dbReference type="InterPro" id="IPR036736">
    <property type="entry name" value="ACP-like_sf"/>
</dbReference>
<keyword evidence="3" id="KW-0597">Phosphoprotein</keyword>
<dbReference type="InterPro" id="IPR042099">
    <property type="entry name" value="ANL_N_sf"/>
</dbReference>
<dbReference type="GO" id="GO:0031177">
    <property type="term" value="F:phosphopantetheine binding"/>
    <property type="evidence" value="ECO:0007669"/>
    <property type="project" value="InterPro"/>
</dbReference>
<evidence type="ECO:0000256" key="2">
    <source>
        <dbReference type="ARBA" id="ARBA00022450"/>
    </source>
</evidence>
<dbReference type="PANTHER" id="PTHR45527">
    <property type="entry name" value="NONRIBOSOMAL PEPTIDE SYNTHETASE"/>
    <property type="match status" value="1"/>
</dbReference>
<keyword evidence="2" id="KW-0596">Phosphopantetheine</keyword>
<dbReference type="InterPro" id="IPR009081">
    <property type="entry name" value="PP-bd_ACP"/>
</dbReference>
<comment type="cofactor">
    <cofactor evidence="1">
        <name>pantetheine 4'-phosphate</name>
        <dbReference type="ChEBI" id="CHEBI:47942"/>
    </cofactor>
</comment>
<evidence type="ECO:0000259" key="4">
    <source>
        <dbReference type="PROSITE" id="PS50075"/>
    </source>
</evidence>
<dbReference type="FunFam" id="1.10.1200.10:FF:000016">
    <property type="entry name" value="Non-ribosomal peptide synthase"/>
    <property type="match status" value="1"/>
</dbReference>
<dbReference type="NCBIfam" id="TIGR01733">
    <property type="entry name" value="AA-adenyl-dom"/>
    <property type="match status" value="1"/>
</dbReference>
<dbReference type="InterPro" id="IPR020806">
    <property type="entry name" value="PKS_PP-bd"/>
</dbReference>
<dbReference type="PROSITE" id="PS00455">
    <property type="entry name" value="AMP_BINDING"/>
    <property type="match status" value="1"/>
</dbReference>
<dbReference type="InterPro" id="IPR025110">
    <property type="entry name" value="AMP-bd_C"/>
</dbReference>
<dbReference type="SMART" id="SM00823">
    <property type="entry name" value="PKS_PP"/>
    <property type="match status" value="1"/>
</dbReference>
<accession>A0A1M5CHD5</accession>
<proteinExistence type="predicted"/>
<dbReference type="Gene3D" id="1.10.1200.10">
    <property type="entry name" value="ACP-like"/>
    <property type="match status" value="1"/>
</dbReference>
<dbReference type="PRINTS" id="PR00154">
    <property type="entry name" value="AMPBINDING"/>
</dbReference>
<dbReference type="Gene3D" id="3.30.300.30">
    <property type="match status" value="1"/>
</dbReference>
<dbReference type="AlphaFoldDB" id="A0A1M5CHD5"/>
<keyword evidence="6" id="KW-1185">Reference proteome</keyword>
<dbReference type="InterPro" id="IPR045851">
    <property type="entry name" value="AMP-bd_C_sf"/>
</dbReference>
<dbReference type="GO" id="GO:0044550">
    <property type="term" value="P:secondary metabolite biosynthetic process"/>
    <property type="evidence" value="ECO:0007669"/>
    <property type="project" value="TreeGrafter"/>
</dbReference>